<comment type="caution">
    <text evidence="2">The sequence shown here is derived from an EMBL/GenBank/DDBJ whole genome shotgun (WGS) entry which is preliminary data.</text>
</comment>
<dbReference type="AlphaFoldDB" id="A0A2U1M7X7"/>
<keyword evidence="3" id="KW-1185">Reference proteome</keyword>
<dbReference type="GO" id="GO:0000502">
    <property type="term" value="C:proteasome complex"/>
    <property type="evidence" value="ECO:0007669"/>
    <property type="project" value="UniProtKB-KW"/>
</dbReference>
<evidence type="ECO:0000313" key="3">
    <source>
        <dbReference type="Proteomes" id="UP000245207"/>
    </source>
</evidence>
<dbReference type="GO" id="GO:0043161">
    <property type="term" value="P:proteasome-mediated ubiquitin-dependent protein catabolic process"/>
    <property type="evidence" value="ECO:0007669"/>
    <property type="project" value="TreeGrafter"/>
</dbReference>
<sequence length="270" mass="29516">MADCMPKKARSSLAHVATNVVEMQLGLQETINGRCEVANLLNGGSGLKNSITHALPLSGKNDYLLYVPNPVLVIIDVQPKELGIPTKAYYAIEEVKENATQKSQKVFVHVPSEIAAHEVEEIGVEHLLRDVKDTTISTLATEVCLFKGGRCNGVSTMLQSFVKTCYTTANFSCMAMSRPVIYHGLEFCQGQPETRVNVATSAVPSTEGQQISDTNSFGPRRRRTGITNGKAVNRTPLQNSYDRGFNTDGEYIVTDETKVQAQFSVTDEVV</sequence>
<dbReference type="Gene3D" id="3.40.140.10">
    <property type="entry name" value="Cytidine Deaminase, domain 2"/>
    <property type="match status" value="1"/>
</dbReference>
<accession>A0A2U1M7X7</accession>
<dbReference type="PANTHER" id="PTHR10540">
    <property type="entry name" value="EUKARYOTIC TRANSLATION INITIATION FACTOR 3 SUBUNIT F-RELATED"/>
    <property type="match status" value="1"/>
</dbReference>
<feature type="region of interest" description="Disordered" evidence="1">
    <location>
        <begin position="205"/>
        <end position="239"/>
    </location>
</feature>
<proteinExistence type="predicted"/>
<dbReference type="STRING" id="35608.A0A2U1M7X7"/>
<name>A0A2U1M7X7_ARTAN</name>
<protein>
    <submittedName>
        <fullName evidence="2">26S proteasome non-ATPase regulatory subunit 7</fullName>
    </submittedName>
</protein>
<dbReference type="PANTHER" id="PTHR10540:SF7">
    <property type="entry name" value="26S PROTEASOME NON-ATPASE REGULATORY SUBUNIT 7"/>
    <property type="match status" value="1"/>
</dbReference>
<evidence type="ECO:0000256" key="1">
    <source>
        <dbReference type="SAM" id="MobiDB-lite"/>
    </source>
</evidence>
<gene>
    <name evidence="2" type="ORF">CTI12_AA410080</name>
</gene>
<dbReference type="OrthoDB" id="10256771at2759"/>
<feature type="compositionally biased region" description="Polar residues" evidence="1">
    <location>
        <begin position="205"/>
        <end position="217"/>
    </location>
</feature>
<organism evidence="2 3">
    <name type="scientific">Artemisia annua</name>
    <name type="common">Sweet wormwood</name>
    <dbReference type="NCBI Taxonomy" id="35608"/>
    <lineage>
        <taxon>Eukaryota</taxon>
        <taxon>Viridiplantae</taxon>
        <taxon>Streptophyta</taxon>
        <taxon>Embryophyta</taxon>
        <taxon>Tracheophyta</taxon>
        <taxon>Spermatophyta</taxon>
        <taxon>Magnoliopsida</taxon>
        <taxon>eudicotyledons</taxon>
        <taxon>Gunneridae</taxon>
        <taxon>Pentapetalae</taxon>
        <taxon>asterids</taxon>
        <taxon>campanulids</taxon>
        <taxon>Asterales</taxon>
        <taxon>Asteraceae</taxon>
        <taxon>Asteroideae</taxon>
        <taxon>Anthemideae</taxon>
        <taxon>Artemisiinae</taxon>
        <taxon>Artemisia</taxon>
    </lineage>
</organism>
<dbReference type="EMBL" id="PKPP01006189">
    <property type="protein sequence ID" value="PWA57351.1"/>
    <property type="molecule type" value="Genomic_DNA"/>
</dbReference>
<evidence type="ECO:0000313" key="2">
    <source>
        <dbReference type="EMBL" id="PWA57351.1"/>
    </source>
</evidence>
<keyword evidence="2" id="KW-0647">Proteasome</keyword>
<dbReference type="Proteomes" id="UP000245207">
    <property type="component" value="Unassembled WGS sequence"/>
</dbReference>
<reference evidence="2 3" key="1">
    <citation type="journal article" date="2018" name="Mol. Plant">
        <title>The genome of Artemisia annua provides insight into the evolution of Asteraceae family and artemisinin biosynthesis.</title>
        <authorList>
            <person name="Shen Q."/>
            <person name="Zhang L."/>
            <person name="Liao Z."/>
            <person name="Wang S."/>
            <person name="Yan T."/>
            <person name="Shi P."/>
            <person name="Liu M."/>
            <person name="Fu X."/>
            <person name="Pan Q."/>
            <person name="Wang Y."/>
            <person name="Lv Z."/>
            <person name="Lu X."/>
            <person name="Zhang F."/>
            <person name="Jiang W."/>
            <person name="Ma Y."/>
            <person name="Chen M."/>
            <person name="Hao X."/>
            <person name="Li L."/>
            <person name="Tang Y."/>
            <person name="Lv G."/>
            <person name="Zhou Y."/>
            <person name="Sun X."/>
            <person name="Brodelius P.E."/>
            <person name="Rose J.K.C."/>
            <person name="Tang K."/>
        </authorList>
    </citation>
    <scope>NUCLEOTIDE SEQUENCE [LARGE SCALE GENOMIC DNA]</scope>
    <source>
        <strain evidence="3">cv. Huhao1</strain>
        <tissue evidence="2">Leaf</tissue>
    </source>
</reference>